<gene>
    <name evidence="1" type="ORF">GUITHDRAFT_139267</name>
</gene>
<dbReference type="HOGENOM" id="CLU_1589559_0_0_1"/>
<protein>
    <submittedName>
        <fullName evidence="1 2">Uncharacterized protein</fullName>
    </submittedName>
</protein>
<dbReference type="RefSeq" id="XP_005831958.1">
    <property type="nucleotide sequence ID" value="XM_005831901.1"/>
</dbReference>
<organism evidence="1">
    <name type="scientific">Guillardia theta (strain CCMP2712)</name>
    <name type="common">Cryptophyte</name>
    <dbReference type="NCBI Taxonomy" id="905079"/>
    <lineage>
        <taxon>Eukaryota</taxon>
        <taxon>Cryptophyceae</taxon>
        <taxon>Pyrenomonadales</taxon>
        <taxon>Geminigeraceae</taxon>
        <taxon>Guillardia</taxon>
    </lineage>
</organism>
<reference evidence="2" key="3">
    <citation type="submission" date="2016-03" db="UniProtKB">
        <authorList>
            <consortium name="EnsemblProtists"/>
        </authorList>
    </citation>
    <scope>IDENTIFICATION</scope>
</reference>
<evidence type="ECO:0000313" key="1">
    <source>
        <dbReference type="EMBL" id="EKX44978.1"/>
    </source>
</evidence>
<dbReference type="PaxDb" id="55529-EKX44978"/>
<reference evidence="1 3" key="1">
    <citation type="journal article" date="2012" name="Nature">
        <title>Algal genomes reveal evolutionary mosaicism and the fate of nucleomorphs.</title>
        <authorList>
            <consortium name="DOE Joint Genome Institute"/>
            <person name="Curtis B.A."/>
            <person name="Tanifuji G."/>
            <person name="Burki F."/>
            <person name="Gruber A."/>
            <person name="Irimia M."/>
            <person name="Maruyama S."/>
            <person name="Arias M.C."/>
            <person name="Ball S.G."/>
            <person name="Gile G.H."/>
            <person name="Hirakawa Y."/>
            <person name="Hopkins J.F."/>
            <person name="Kuo A."/>
            <person name="Rensing S.A."/>
            <person name="Schmutz J."/>
            <person name="Symeonidi A."/>
            <person name="Elias M."/>
            <person name="Eveleigh R.J."/>
            <person name="Herman E.K."/>
            <person name="Klute M.J."/>
            <person name="Nakayama T."/>
            <person name="Obornik M."/>
            <person name="Reyes-Prieto A."/>
            <person name="Armbrust E.V."/>
            <person name="Aves S.J."/>
            <person name="Beiko R.G."/>
            <person name="Coutinho P."/>
            <person name="Dacks J.B."/>
            <person name="Durnford D.G."/>
            <person name="Fast N.M."/>
            <person name="Green B.R."/>
            <person name="Grisdale C.J."/>
            <person name="Hempel F."/>
            <person name="Henrissat B."/>
            <person name="Hoppner M.P."/>
            <person name="Ishida K."/>
            <person name="Kim E."/>
            <person name="Koreny L."/>
            <person name="Kroth P.G."/>
            <person name="Liu Y."/>
            <person name="Malik S.B."/>
            <person name="Maier U.G."/>
            <person name="McRose D."/>
            <person name="Mock T."/>
            <person name="Neilson J.A."/>
            <person name="Onodera N.T."/>
            <person name="Poole A.M."/>
            <person name="Pritham E.J."/>
            <person name="Richards T.A."/>
            <person name="Rocap G."/>
            <person name="Roy S.W."/>
            <person name="Sarai C."/>
            <person name="Schaack S."/>
            <person name="Shirato S."/>
            <person name="Slamovits C.H."/>
            <person name="Spencer D.F."/>
            <person name="Suzuki S."/>
            <person name="Worden A.Z."/>
            <person name="Zauner S."/>
            <person name="Barry K."/>
            <person name="Bell C."/>
            <person name="Bharti A.K."/>
            <person name="Crow J.A."/>
            <person name="Grimwood J."/>
            <person name="Kramer R."/>
            <person name="Lindquist E."/>
            <person name="Lucas S."/>
            <person name="Salamov A."/>
            <person name="McFadden G.I."/>
            <person name="Lane C.E."/>
            <person name="Keeling P.J."/>
            <person name="Gray M.W."/>
            <person name="Grigoriev I.V."/>
            <person name="Archibald J.M."/>
        </authorList>
    </citation>
    <scope>NUCLEOTIDE SEQUENCE</scope>
    <source>
        <strain evidence="1 3">CCMP2712</strain>
    </source>
</reference>
<name>L1J8V2_GUITC</name>
<proteinExistence type="predicted"/>
<evidence type="ECO:0000313" key="3">
    <source>
        <dbReference type="Proteomes" id="UP000011087"/>
    </source>
</evidence>
<dbReference type="Proteomes" id="UP000011087">
    <property type="component" value="Unassembled WGS sequence"/>
</dbReference>
<accession>L1J8V2</accession>
<dbReference type="EMBL" id="JH993001">
    <property type="protein sequence ID" value="EKX44978.1"/>
    <property type="molecule type" value="Genomic_DNA"/>
</dbReference>
<dbReference type="GeneID" id="17301739"/>
<reference evidence="3" key="2">
    <citation type="submission" date="2012-11" db="EMBL/GenBank/DDBJ databases">
        <authorList>
            <person name="Kuo A."/>
            <person name="Curtis B.A."/>
            <person name="Tanifuji G."/>
            <person name="Burki F."/>
            <person name="Gruber A."/>
            <person name="Irimia M."/>
            <person name="Maruyama S."/>
            <person name="Arias M.C."/>
            <person name="Ball S.G."/>
            <person name="Gile G.H."/>
            <person name="Hirakawa Y."/>
            <person name="Hopkins J.F."/>
            <person name="Rensing S.A."/>
            <person name="Schmutz J."/>
            <person name="Symeonidi A."/>
            <person name="Elias M."/>
            <person name="Eveleigh R.J."/>
            <person name="Herman E.K."/>
            <person name="Klute M.J."/>
            <person name="Nakayama T."/>
            <person name="Obornik M."/>
            <person name="Reyes-Prieto A."/>
            <person name="Armbrust E.V."/>
            <person name="Aves S.J."/>
            <person name="Beiko R.G."/>
            <person name="Coutinho P."/>
            <person name="Dacks J.B."/>
            <person name="Durnford D.G."/>
            <person name="Fast N.M."/>
            <person name="Green B.R."/>
            <person name="Grisdale C."/>
            <person name="Hempe F."/>
            <person name="Henrissat B."/>
            <person name="Hoppner M.P."/>
            <person name="Ishida K.-I."/>
            <person name="Kim E."/>
            <person name="Koreny L."/>
            <person name="Kroth P.G."/>
            <person name="Liu Y."/>
            <person name="Malik S.-B."/>
            <person name="Maier U.G."/>
            <person name="McRose D."/>
            <person name="Mock T."/>
            <person name="Neilson J.A."/>
            <person name="Onodera N.T."/>
            <person name="Poole A.M."/>
            <person name="Pritham E.J."/>
            <person name="Richards T.A."/>
            <person name="Rocap G."/>
            <person name="Roy S.W."/>
            <person name="Sarai C."/>
            <person name="Schaack S."/>
            <person name="Shirato S."/>
            <person name="Slamovits C.H."/>
            <person name="Spencer D.F."/>
            <person name="Suzuki S."/>
            <person name="Worden A.Z."/>
            <person name="Zauner S."/>
            <person name="Barry K."/>
            <person name="Bell C."/>
            <person name="Bharti A.K."/>
            <person name="Crow J.A."/>
            <person name="Grimwood J."/>
            <person name="Kramer R."/>
            <person name="Lindquist E."/>
            <person name="Lucas S."/>
            <person name="Salamov A."/>
            <person name="McFadden G.I."/>
            <person name="Lane C.E."/>
            <person name="Keeling P.J."/>
            <person name="Gray M.W."/>
            <person name="Grigoriev I.V."/>
            <person name="Archibald J.M."/>
        </authorList>
    </citation>
    <scope>NUCLEOTIDE SEQUENCE</scope>
    <source>
        <strain evidence="3">CCMP2712</strain>
    </source>
</reference>
<sequence>MPKRILISTLKTFRAVETRLCLYHTKLRSVTRRLYNIKPNVGLDCMTTLCCSTCALQQGGQYGPGGSAPVYNYELPFDEMTIAGSEVKMYSEIQQMRLNIDAFGNGPWNNAKLAPTSRKTVLKPVPVSQQLLIQDFTKSYTYDFAPYIEIEPPPDCFPGKDFTTVIPY</sequence>
<dbReference type="KEGG" id="gtt:GUITHDRAFT_139267"/>
<dbReference type="EnsemblProtists" id="EKX44978">
    <property type="protein sequence ID" value="EKX44978"/>
    <property type="gene ID" value="GUITHDRAFT_139267"/>
</dbReference>
<evidence type="ECO:0000313" key="2">
    <source>
        <dbReference type="EnsemblProtists" id="EKX44978"/>
    </source>
</evidence>
<keyword evidence="3" id="KW-1185">Reference proteome</keyword>
<dbReference type="AlphaFoldDB" id="L1J8V2"/>